<gene>
    <name evidence="7" type="ORF">Tco025E_00216</name>
</gene>
<feature type="compositionally biased region" description="Polar residues" evidence="4">
    <location>
        <begin position="1460"/>
        <end position="1469"/>
    </location>
</feature>
<dbReference type="OrthoDB" id="297643at2759"/>
<evidence type="ECO:0000256" key="3">
    <source>
        <dbReference type="ARBA" id="ARBA00046326"/>
    </source>
</evidence>
<evidence type="ECO:0000259" key="5">
    <source>
        <dbReference type="Pfam" id="PF04118"/>
    </source>
</evidence>
<keyword evidence="2" id="KW-0653">Protein transport</keyword>
<evidence type="ECO:0000256" key="2">
    <source>
        <dbReference type="ARBA" id="ARBA00022927"/>
    </source>
</evidence>
<dbReference type="PANTHER" id="PTHR14042:SF24">
    <property type="entry name" value="PROTEIN DOPEY-1 HOMOLOG"/>
    <property type="match status" value="1"/>
</dbReference>
<keyword evidence="8" id="KW-1185">Reference proteome</keyword>
<feature type="region of interest" description="Disordered" evidence="4">
    <location>
        <begin position="1458"/>
        <end position="1503"/>
    </location>
</feature>
<accession>A0A422QCE6</accession>
<evidence type="ECO:0000313" key="7">
    <source>
        <dbReference type="EMBL" id="RNF27566.1"/>
    </source>
</evidence>
<organism evidence="7 8">
    <name type="scientific">Trypanosoma conorhini</name>
    <dbReference type="NCBI Taxonomy" id="83891"/>
    <lineage>
        <taxon>Eukaryota</taxon>
        <taxon>Discoba</taxon>
        <taxon>Euglenozoa</taxon>
        <taxon>Kinetoplastea</taxon>
        <taxon>Metakinetoplastina</taxon>
        <taxon>Trypanosomatida</taxon>
        <taxon>Trypanosomatidae</taxon>
        <taxon>Trypanosoma</taxon>
    </lineage>
</organism>
<evidence type="ECO:0000259" key="6">
    <source>
        <dbReference type="Pfam" id="PF24598"/>
    </source>
</evidence>
<dbReference type="GO" id="GO:0005829">
    <property type="term" value="C:cytosol"/>
    <property type="evidence" value="ECO:0007669"/>
    <property type="project" value="GOC"/>
</dbReference>
<dbReference type="Proteomes" id="UP000284403">
    <property type="component" value="Unassembled WGS sequence"/>
</dbReference>
<comment type="caution">
    <text evidence="7">The sequence shown here is derived from an EMBL/GenBank/DDBJ whole genome shotgun (WGS) entry which is preliminary data.</text>
</comment>
<dbReference type="Pfam" id="PF24598">
    <property type="entry name" value="DOP1_C"/>
    <property type="match status" value="1"/>
</dbReference>
<feature type="domain" description="DOP1-like C-terminal" evidence="6">
    <location>
        <begin position="1648"/>
        <end position="1975"/>
    </location>
</feature>
<dbReference type="SUPFAM" id="SSF48371">
    <property type="entry name" value="ARM repeat"/>
    <property type="match status" value="1"/>
</dbReference>
<dbReference type="Pfam" id="PF04118">
    <property type="entry name" value="Dopey_N"/>
    <property type="match status" value="1"/>
</dbReference>
<protein>
    <submittedName>
        <fullName evidence="7">Uncharacterized protein</fullName>
    </submittedName>
</protein>
<comment type="similarity">
    <text evidence="3">Belongs to the DOP1 family.</text>
</comment>
<dbReference type="EMBL" id="MKKU01000003">
    <property type="protein sequence ID" value="RNF27566.1"/>
    <property type="molecule type" value="Genomic_DNA"/>
</dbReference>
<sequence>MNTRPENAAVVPQPSKRATRYSAEMVKLLWIMDRTPSSNWASLSTSLSQLLKCIESNIEAAAEVVPDPSLLCRVIWKCFDPQGVMGVHRKTLDVLQRLCLCAGTSMLIQRMPLLLVGVLELLPQCSIQVKGELLNFVEVYMLRTLPPAVVAVELPGILSGVLGGLEESDTSDVYRSTLQIMETIHAMLNSASIVTPLTSSESGEIGRNHHEQGTLLEDSVAGSGDRHVYAALWLTLKNCPSLRGCVLLYMKLRLSGEAPHAHTGNRGALAVEGADGTVEQQRHSGVVASVAPSVVLAGDLRVAHSAIFATLQEPSERKHRLMLDVLIGAVPLGDQASFTFSERSLLVAAVIQLLGFPDVSISIRRRIAAWLTGPVPEAASAYVQDVSSFLVAQAFRRVVRWWESQFLPTEVQDTRTHADPVSPLEESYYRVLFTSACKHCLSPLDPAAAATTHIDLREACVMPTVWLRALVGLFRHIFAPDGVNNGDDDDNDAINTNNGGFYCGDCPSCAGVCDDDADGPSRATGNPFLEYVAPLVMPFVCDLLASMELWRRERPRQSGSIDPVLNALFAVVTWDYFTRYEHDLVRGLERCLDGLREVPASTAAASGVGEAPEGLGVAEATIKSPSPDAHAKLLLELQTCFRRLGGFATVVGLHVMALVDQDLERTAAFIHGVFATCQSLCGVVQGACETLLAHGTTGDDTVRFSLAQVLINGSLDAFNFIFFGVFSALQDRMELTGKGAVFRGREAALLDAMMRGAVAMAQLVLRGGDGCAETLTRLNDTAFSLLQLSLQSGSQPSSSDSLSGLCTEMLERWVDAVASVASSTCLAVQQHAFRLYVDLLNSVAPPQALPGAICMQELMLRLLPRLWEFLGTCSTEMQPQVVELLVRLYATKECRDILDELTSVATTENGERLLLLFRLLEEENVAESLFRPGFFMMLCALDDKDASLRRLSQSIVRQSIPCLDRVLNPLIDRLAQYFMPRGTAEEVAVAEQANCTASLPSSHLLQEQATKCLGPMEFIRLVKAVLTVPSFLSLFLGRLHAMQPPAGSRALMAAVLPSPSEDRSGEEREVEMPLDSSFAVLAGLLLGIVRRSLRSQCGGTGGDSPRLRVELCTEACEALNLMLEGTLSLPDVSETIVRTWHCTSLHMLDLLRVVVRRSPFAGVQVLMLRHFLDAVRLLDALDPTATTFPRDPSACVLAKAPPQVGASATVADEAERVSSHNCILALKLQKFYDTASDGVERAAAAALTSGWAVDDLLSMWCGALLELLPFFHEQRDEALGRLLHVFIRVIDELRLQPASPTGSAAARVVEKCLMSIYGILKFHLAAERQTLQCHAAGKRVPVGWFAAHVPILSGGGGPSAAQKAAGSDAAPYEAVRRSIRPVLSTLCKLHCSGHQARLAAGAAGGERQSGGAYDRVPASHAESGIHRVLRLYAQELGAEFYKAYIEVWAARHARPWETLFTPSKPTPSETAGRHSLQGARNRRSQLSPFTVSGGDAASPAPSSLSDPELLAQLLNTATGIAALPLVHVVEELLVKQRSTATNTSAASSRHHALGAEMPFDAVAFCFLHTFLCACRVPPGDAQEVLSALIGVATLHLSQGSPSLVCLPLIVQVLAHFVLGHSLLQSPASSSLCGSDEAGRVEWGRDKRCAQIICKVLDALCTAASHTAPPQAELLFAFRVLAVSLPALACSALLDQDRIANAVLSFYKRSLLPSIMFGVDAQTDAETRARTPLVKAALSVLQVIVKFGDAISRRLRQELLDALCTCDFFRFPQSVVHEWGVIFEWLSQDRTFHGDAVQLLAPASSHSSRIVALIQSAEEEERQRVRQAKRLVFYVTCVPPATLMLDREFCLLLRECIAENLRAFHSAASGSAVSKSGSGYRSVRHALFLFRVLLTKLDPALLHPFWPIVLPGVLRALSLPSPAGDAAPAAATARAPDGELLALQMECLKLLDFLVVIMPGTFAPFRWVFFDDLDAAATLAPSAATAAFTPLVHHLAPPPRPRAVSLHDVWAPAVFSSDAFAVWGGYQRPLLRFPPVCYSKLPGIGACAGALSLFSYSAGLLTTAGTHEQTSSSLVASTRLIDGWDEAYVRALVEADFSCVLEENVFASPSC</sequence>
<reference evidence="7 8" key="1">
    <citation type="journal article" date="2018" name="BMC Genomics">
        <title>Genomic comparison of Trypanosoma conorhini and Trypanosoma rangeli to Trypanosoma cruzi strains of high and low virulence.</title>
        <authorList>
            <person name="Bradwell K.R."/>
            <person name="Koparde V.N."/>
            <person name="Matveyev A.V."/>
            <person name="Serrano M.G."/>
            <person name="Alves J.M."/>
            <person name="Parikh H."/>
            <person name="Huang B."/>
            <person name="Lee V."/>
            <person name="Espinosa-Alvarez O."/>
            <person name="Ortiz P.A."/>
            <person name="Costa-Martins A.G."/>
            <person name="Teixeira M.M."/>
            <person name="Buck G.A."/>
        </authorList>
    </citation>
    <scope>NUCLEOTIDE SEQUENCE [LARGE SCALE GENOMIC DNA]</scope>
    <source>
        <strain evidence="7 8">025E</strain>
    </source>
</reference>
<evidence type="ECO:0000256" key="1">
    <source>
        <dbReference type="ARBA" id="ARBA00022448"/>
    </source>
</evidence>
<dbReference type="GO" id="GO:0006895">
    <property type="term" value="P:Golgi to endosome transport"/>
    <property type="evidence" value="ECO:0007669"/>
    <property type="project" value="InterPro"/>
</dbReference>
<name>A0A422QCE6_9TRYP</name>
<dbReference type="InterPro" id="IPR040314">
    <property type="entry name" value="DOP1"/>
</dbReference>
<dbReference type="InterPro" id="IPR056457">
    <property type="entry name" value="DOP1_C"/>
</dbReference>
<dbReference type="GeneID" id="40313827"/>
<dbReference type="GO" id="GO:0015031">
    <property type="term" value="P:protein transport"/>
    <property type="evidence" value="ECO:0007669"/>
    <property type="project" value="UniProtKB-KW"/>
</dbReference>
<dbReference type="GO" id="GO:0005768">
    <property type="term" value="C:endosome"/>
    <property type="evidence" value="ECO:0007669"/>
    <property type="project" value="TreeGrafter"/>
</dbReference>
<dbReference type="PANTHER" id="PTHR14042">
    <property type="entry name" value="DOPEY-RELATED"/>
    <property type="match status" value="1"/>
</dbReference>
<proteinExistence type="inferred from homology"/>
<feature type="domain" description="DOP1 N-terminal" evidence="5">
    <location>
        <begin position="16"/>
        <end position="374"/>
    </location>
</feature>
<evidence type="ECO:0000256" key="4">
    <source>
        <dbReference type="SAM" id="MobiDB-lite"/>
    </source>
</evidence>
<keyword evidence="1" id="KW-0813">Transport</keyword>
<dbReference type="GO" id="GO:0005802">
    <property type="term" value="C:trans-Golgi network"/>
    <property type="evidence" value="ECO:0007669"/>
    <property type="project" value="TreeGrafter"/>
</dbReference>
<dbReference type="InterPro" id="IPR016024">
    <property type="entry name" value="ARM-type_fold"/>
</dbReference>
<dbReference type="InterPro" id="IPR007249">
    <property type="entry name" value="DOP1_N"/>
</dbReference>
<evidence type="ECO:0000313" key="8">
    <source>
        <dbReference type="Proteomes" id="UP000284403"/>
    </source>
</evidence>
<dbReference type="RefSeq" id="XP_029232772.1">
    <property type="nucleotide sequence ID" value="XM_029367165.1"/>
</dbReference>